<dbReference type="RefSeq" id="WP_116390743.1">
    <property type="nucleotide sequence ID" value="NZ_QUQO01000001.1"/>
</dbReference>
<feature type="signal peptide" evidence="1">
    <location>
        <begin position="1"/>
        <end position="20"/>
    </location>
</feature>
<name>A0A371RFB1_9PROT</name>
<dbReference type="Pfam" id="PF09539">
    <property type="entry name" value="DUF2385"/>
    <property type="match status" value="1"/>
</dbReference>
<gene>
    <name evidence="2" type="ORF">DX908_01770</name>
</gene>
<evidence type="ECO:0000313" key="3">
    <source>
        <dbReference type="Proteomes" id="UP000264589"/>
    </source>
</evidence>
<sequence length="131" mass="14604">MRLLSALMFMLAGFAGLAHAAPPGTVEAQESFESRQRDLVALAGHLGRLHRLHQLCGDGYREGLYRVRMQQIVELEVPMGSTRLDMVAAFNSAYRDASRDYLACGVDAQTLYESEAKQALLVVERLYAPFR</sequence>
<proteinExistence type="predicted"/>
<feature type="chain" id="PRO_5017018980" evidence="1">
    <location>
        <begin position="21"/>
        <end position="131"/>
    </location>
</feature>
<comment type="caution">
    <text evidence="2">The sequence shown here is derived from an EMBL/GenBank/DDBJ whole genome shotgun (WGS) entry which is preliminary data.</text>
</comment>
<keyword evidence="3" id="KW-1185">Reference proteome</keyword>
<dbReference type="Proteomes" id="UP000264589">
    <property type="component" value="Unassembled WGS sequence"/>
</dbReference>
<evidence type="ECO:0000256" key="1">
    <source>
        <dbReference type="SAM" id="SignalP"/>
    </source>
</evidence>
<dbReference type="NCBIfam" id="TIGR02301">
    <property type="entry name" value="TIGR02301 family protein"/>
    <property type="match status" value="1"/>
</dbReference>
<evidence type="ECO:0000313" key="2">
    <source>
        <dbReference type="EMBL" id="RFB04115.1"/>
    </source>
</evidence>
<keyword evidence="1" id="KW-0732">Signal</keyword>
<organism evidence="2 3">
    <name type="scientific">Parvularcula marina</name>
    <dbReference type="NCBI Taxonomy" id="2292771"/>
    <lineage>
        <taxon>Bacteria</taxon>
        <taxon>Pseudomonadati</taxon>
        <taxon>Pseudomonadota</taxon>
        <taxon>Alphaproteobacteria</taxon>
        <taxon>Parvularculales</taxon>
        <taxon>Parvularculaceae</taxon>
        <taxon>Parvularcula</taxon>
    </lineage>
</organism>
<reference evidence="2 3" key="1">
    <citation type="submission" date="2018-08" db="EMBL/GenBank/DDBJ databases">
        <title>Parvularcula sp. SM1705, isolated from surface water of the South Sea China.</title>
        <authorList>
            <person name="Sun L."/>
        </authorList>
    </citation>
    <scope>NUCLEOTIDE SEQUENCE [LARGE SCALE GENOMIC DNA]</scope>
    <source>
        <strain evidence="2 3">SM1705</strain>
    </source>
</reference>
<dbReference type="InParanoid" id="A0A371RFB1"/>
<dbReference type="EMBL" id="QUQO01000001">
    <property type="protein sequence ID" value="RFB04115.1"/>
    <property type="molecule type" value="Genomic_DNA"/>
</dbReference>
<dbReference type="OrthoDB" id="8481666at2"/>
<dbReference type="AlphaFoldDB" id="A0A371RFB1"/>
<dbReference type="InterPro" id="IPR012645">
    <property type="entry name" value="CHP02301"/>
</dbReference>
<protein>
    <submittedName>
        <fullName evidence="2">TIGR02301 family protein</fullName>
    </submittedName>
</protein>
<accession>A0A371RFB1</accession>